<comment type="subcellular location">
    <subcellularLocation>
        <location evidence="1">Cell outer membrane</location>
        <topology evidence="1">Single-pass membrane protein</topology>
    </subcellularLocation>
    <subcellularLocation>
        <location evidence="2">Periplasm</location>
    </subcellularLocation>
</comment>
<dbReference type="Proteomes" id="UP001458946">
    <property type="component" value="Unassembled WGS sequence"/>
</dbReference>
<name>A0ABP9VFV0_9DEIO</name>
<keyword evidence="5" id="KW-0812">Transmembrane</keyword>
<evidence type="ECO:0000256" key="4">
    <source>
        <dbReference type="ARBA" id="ARBA00023237"/>
    </source>
</evidence>
<evidence type="ECO:0000256" key="2">
    <source>
        <dbReference type="ARBA" id="ARBA00004418"/>
    </source>
</evidence>
<keyword evidence="5" id="KW-1133">Transmembrane helix</keyword>
<dbReference type="SUPFAM" id="SSF54523">
    <property type="entry name" value="Pili subunits"/>
    <property type="match status" value="1"/>
</dbReference>
<reference evidence="6 7" key="1">
    <citation type="submission" date="2024-02" db="EMBL/GenBank/DDBJ databases">
        <title>Deinococcus xinjiangensis NBRC 107630.</title>
        <authorList>
            <person name="Ichikawa N."/>
            <person name="Katano-Makiyama Y."/>
            <person name="Hidaka K."/>
        </authorList>
    </citation>
    <scope>NUCLEOTIDE SEQUENCE [LARGE SCALE GENOMIC DNA]</scope>
    <source>
        <strain evidence="6 7">NBRC 107630</strain>
    </source>
</reference>
<dbReference type="Gene3D" id="3.30.700.10">
    <property type="entry name" value="Glycoprotein, Type 4 Pilin"/>
    <property type="match status" value="1"/>
</dbReference>
<dbReference type="RefSeq" id="WP_353544052.1">
    <property type="nucleotide sequence ID" value="NZ_BAABRN010000086.1"/>
</dbReference>
<evidence type="ECO:0000313" key="6">
    <source>
        <dbReference type="EMBL" id="GAA5504087.1"/>
    </source>
</evidence>
<keyword evidence="5" id="KW-0472">Membrane</keyword>
<dbReference type="EMBL" id="BAABRN010000086">
    <property type="protein sequence ID" value="GAA5504087.1"/>
    <property type="molecule type" value="Genomic_DNA"/>
</dbReference>
<accession>A0ABP9VFV0</accession>
<gene>
    <name evidence="6" type="ORF">Dxin01_03855</name>
</gene>
<dbReference type="InterPro" id="IPR012902">
    <property type="entry name" value="N_methyl_site"/>
</dbReference>
<dbReference type="Pfam" id="PF07963">
    <property type="entry name" value="N_methyl"/>
    <property type="match status" value="1"/>
</dbReference>
<keyword evidence="4" id="KW-0998">Cell outer membrane</keyword>
<dbReference type="InterPro" id="IPR045584">
    <property type="entry name" value="Pilin-like"/>
</dbReference>
<evidence type="ECO:0000256" key="1">
    <source>
        <dbReference type="ARBA" id="ARBA00004203"/>
    </source>
</evidence>
<sequence length="223" mass="24022">MNEDVWRIRNGVAPRPEALALGSEVRHTLGSRSVTPATLARELGKPVESVLFSLRELEKAGEVVAEPAGTFLTPEVFVHATRTPRRHIHGFTLIELLVVIAIIGLLAALLLPSYRESQKKPYDLAAQQCGRAIITAETTAKISTGSYVEGPISLLGADVVEQCQDVQVQQYQPGFVAGPSANGNGIVGASPVQYNFWVFSQKGSTSFYTSTGDNLKLSRQGAF</sequence>
<dbReference type="PANTHER" id="PTHR30093">
    <property type="entry name" value="GENERAL SECRETION PATHWAY PROTEIN G"/>
    <property type="match status" value="1"/>
</dbReference>
<organism evidence="6 7">
    <name type="scientific">Deinococcus xinjiangensis</name>
    <dbReference type="NCBI Taxonomy" id="457454"/>
    <lineage>
        <taxon>Bacteria</taxon>
        <taxon>Thermotogati</taxon>
        <taxon>Deinococcota</taxon>
        <taxon>Deinococci</taxon>
        <taxon>Deinococcales</taxon>
        <taxon>Deinococcaceae</taxon>
        <taxon>Deinococcus</taxon>
    </lineage>
</organism>
<evidence type="ECO:0008006" key="8">
    <source>
        <dbReference type="Google" id="ProtNLM"/>
    </source>
</evidence>
<dbReference type="PROSITE" id="PS00409">
    <property type="entry name" value="PROKAR_NTER_METHYL"/>
    <property type="match status" value="1"/>
</dbReference>
<evidence type="ECO:0000313" key="7">
    <source>
        <dbReference type="Proteomes" id="UP001458946"/>
    </source>
</evidence>
<keyword evidence="3" id="KW-0574">Periplasm</keyword>
<proteinExistence type="predicted"/>
<comment type="caution">
    <text evidence="6">The sequence shown here is derived from an EMBL/GenBank/DDBJ whole genome shotgun (WGS) entry which is preliminary data.</text>
</comment>
<feature type="transmembrane region" description="Helical" evidence="5">
    <location>
        <begin position="91"/>
        <end position="111"/>
    </location>
</feature>
<evidence type="ECO:0000256" key="5">
    <source>
        <dbReference type="SAM" id="Phobius"/>
    </source>
</evidence>
<protein>
    <recommendedName>
        <fullName evidence="8">Prepilin-type N-terminal cleavage/methylation domain-containing protein</fullName>
    </recommendedName>
</protein>
<dbReference type="NCBIfam" id="TIGR02532">
    <property type="entry name" value="IV_pilin_GFxxxE"/>
    <property type="match status" value="1"/>
</dbReference>
<keyword evidence="7" id="KW-1185">Reference proteome</keyword>
<evidence type="ECO:0000256" key="3">
    <source>
        <dbReference type="ARBA" id="ARBA00022764"/>
    </source>
</evidence>